<organism evidence="1 2">
    <name type="scientific">Sulfitobacter faviae</name>
    <dbReference type="NCBI Taxonomy" id="1775881"/>
    <lineage>
        <taxon>Bacteria</taxon>
        <taxon>Pseudomonadati</taxon>
        <taxon>Pseudomonadota</taxon>
        <taxon>Alphaproteobacteria</taxon>
        <taxon>Rhodobacterales</taxon>
        <taxon>Roseobacteraceae</taxon>
        <taxon>Sulfitobacter</taxon>
    </lineage>
</organism>
<geneLocation type="plasmid" evidence="1 2">
    <name>unnamed3</name>
</geneLocation>
<dbReference type="EMBL" id="CP116426">
    <property type="protein sequence ID" value="WCE72440.1"/>
    <property type="molecule type" value="Genomic_DNA"/>
</dbReference>
<dbReference type="Proteomes" id="UP001210770">
    <property type="component" value="Plasmid unnamed3"/>
</dbReference>
<evidence type="ECO:0000313" key="1">
    <source>
        <dbReference type="EMBL" id="WCE72440.1"/>
    </source>
</evidence>
<keyword evidence="1" id="KW-0614">Plasmid</keyword>
<proteinExistence type="predicted"/>
<sequence length="65" mass="7235">MAIETNNCDLSLDLVGTRMGYDPMRQDKLGSAIFGGSGYWAMWEALYCALLQRLLTDPASRESQC</sequence>
<evidence type="ECO:0000313" key="2">
    <source>
        <dbReference type="Proteomes" id="UP001210770"/>
    </source>
</evidence>
<name>A0AAX3LV98_9RHOB</name>
<accession>A0AAX3LV98</accession>
<gene>
    <name evidence="1" type="ORF">PL336_18415</name>
</gene>
<dbReference type="RefSeq" id="WP_271690383.1">
    <property type="nucleotide sequence ID" value="NZ_CP116426.1"/>
</dbReference>
<protein>
    <submittedName>
        <fullName evidence="1">Uncharacterized protein</fullName>
    </submittedName>
</protein>
<dbReference type="AlphaFoldDB" id="A0AAX3LV98"/>
<reference evidence="1" key="1">
    <citation type="submission" date="2023-01" db="EMBL/GenBank/DDBJ databases">
        <title>Comparative genomic analysis of cold water coral derived Sulfitobacter faviae: insights into their metabolism and habitat adaptation.</title>
        <authorList>
            <person name="Guo Y."/>
            <person name="Lin S."/>
            <person name="Huang Z."/>
            <person name="Tang K."/>
            <person name="Wang X."/>
        </authorList>
    </citation>
    <scope>NUCLEOTIDE SEQUENCE</scope>
    <source>
        <strain evidence="1">SCSIO W_1865</strain>
        <plasmid evidence="1">unnamed3</plasmid>
    </source>
</reference>